<gene>
    <name evidence="3" type="ORF">ACFL27_11515</name>
</gene>
<dbReference type="PROSITE" id="PS50005">
    <property type="entry name" value="TPR"/>
    <property type="match status" value="1"/>
</dbReference>
<evidence type="ECO:0000256" key="1">
    <source>
        <dbReference type="PROSITE-ProRule" id="PRU00339"/>
    </source>
</evidence>
<dbReference type="Pfam" id="PF13432">
    <property type="entry name" value="TPR_16"/>
    <property type="match status" value="3"/>
</dbReference>
<comment type="caution">
    <text evidence="3">The sequence shown here is derived from an EMBL/GenBank/DDBJ whole genome shotgun (WGS) entry which is preliminary data.</text>
</comment>
<evidence type="ECO:0000256" key="2">
    <source>
        <dbReference type="SAM" id="MobiDB-lite"/>
    </source>
</evidence>
<dbReference type="Gene3D" id="1.25.40.10">
    <property type="entry name" value="Tetratricopeptide repeat domain"/>
    <property type="match status" value="6"/>
</dbReference>
<dbReference type="PANTHER" id="PTHR12558:SF44">
    <property type="entry name" value="TETRATRICOPEPTIDE REPEAT-CONTAINING PROTEIN"/>
    <property type="match status" value="1"/>
</dbReference>
<proteinExistence type="predicted"/>
<dbReference type="Pfam" id="PF13174">
    <property type="entry name" value="TPR_6"/>
    <property type="match status" value="4"/>
</dbReference>
<reference evidence="3 4" key="1">
    <citation type="submission" date="2024-09" db="EMBL/GenBank/DDBJ databases">
        <title>Laminarin stimulates single cell rates of sulfate reduction while oxygen inhibits transcriptomic activity in coastal marine sediment.</title>
        <authorList>
            <person name="Lindsay M."/>
            <person name="Orcutt B."/>
            <person name="Emerson D."/>
            <person name="Stepanauskas R."/>
            <person name="D'Angelo T."/>
        </authorList>
    </citation>
    <scope>NUCLEOTIDE SEQUENCE [LARGE SCALE GENOMIC DNA]</scope>
    <source>
        <strain evidence="3">SAG AM-311-K15</strain>
    </source>
</reference>
<protein>
    <submittedName>
        <fullName evidence="3">Tetratricopeptide repeat protein</fullName>
    </submittedName>
</protein>
<evidence type="ECO:0000313" key="3">
    <source>
        <dbReference type="EMBL" id="MFC1850812.1"/>
    </source>
</evidence>
<name>A0ABV6YX90_UNCC1</name>
<feature type="repeat" description="TPR" evidence="1">
    <location>
        <begin position="295"/>
        <end position="328"/>
    </location>
</feature>
<keyword evidence="1" id="KW-0802">TPR repeat</keyword>
<dbReference type="SMART" id="SM00028">
    <property type="entry name" value="TPR"/>
    <property type="match status" value="11"/>
</dbReference>
<dbReference type="Proteomes" id="UP001594351">
    <property type="component" value="Unassembled WGS sequence"/>
</dbReference>
<evidence type="ECO:0000313" key="4">
    <source>
        <dbReference type="Proteomes" id="UP001594351"/>
    </source>
</evidence>
<sequence length="849" mass="99077">MKYRTRKINSYLVAIGAIMFAVSIARVQANTVEKEDFTVALRAFQDGLLDLSRQQFEIFREKYPKSYRSSTALFFLGEISFQGKEYARAEKEFGLFQKKYPRHDKAEEALFRLGRCYFLQRKYLSAAQTYKGIPVRFTQSQAAGTASYWAGESLFLKKRYAEALPEFTASIARRDTNKFYEYSLLRKGICLYELKSYQEAIADFMILHNLSPEQKLGLEAEYLMLKAHFLDQDYEQFITQAQKRLQHLTPKHRAEIVTLIATAYLQLNEIAQNITFLEGLFGEADAQKNYLPFYPELLHLLGTSYLKNKNYEKAIDVFTRIESEFKKTRYAREALINLAHIHTQLGQIDEAELHYKLYLTKYPADAMRVKVLQGLGQLNNLRHQYQEARDYFMDAQKLAKGREKAVILLMVADTLKATQKHEEAIKIYDQIIKQYKSELDIYEQAFLQIGLCAYFLQDYAKAILQFKTFILEFPASALINKSRYWLGETFFQTKDYETAIIAFQEYLRFTTEPVLKRKIEEKIAFALVQEQRFEEALVYYNQLRDELIKIGQGEEILIQIAYCYEQLKARKNSIETYELFLKHFPEGTHAKSVRVSLIHLLLELEDGERALAQLEQLPITKMEPAEKWLYHVQKGRAFDFSKRYVRGEEEYKTALNENVLPEQQCIPRYYLAQNLWHQKRATDAYNLLIEIIKNYPQSDYAMKGLDTFREYTLIDQDFESYLNILEIAQTTGEPALVMKSLYLQGLYYSRAGQLDRALEKFNSLITSSQDQNQLLDKALLRSGLIYENQQDYHKAAARYQSILSGGISEKIIAQAKLRLEKLKGKITPDSEPAESNFIPDNTPMKDVKQ</sequence>
<dbReference type="EMBL" id="JBHPBY010000126">
    <property type="protein sequence ID" value="MFC1850812.1"/>
    <property type="molecule type" value="Genomic_DNA"/>
</dbReference>
<keyword evidence="4" id="KW-1185">Reference proteome</keyword>
<feature type="region of interest" description="Disordered" evidence="2">
    <location>
        <begin position="827"/>
        <end position="849"/>
    </location>
</feature>
<accession>A0ABV6YX90</accession>
<organism evidence="3 4">
    <name type="scientific">candidate division CSSED10-310 bacterium</name>
    <dbReference type="NCBI Taxonomy" id="2855610"/>
    <lineage>
        <taxon>Bacteria</taxon>
        <taxon>Bacteria division CSSED10-310</taxon>
    </lineage>
</organism>
<dbReference type="PANTHER" id="PTHR12558">
    <property type="entry name" value="CELL DIVISION CYCLE 16,23,27"/>
    <property type="match status" value="1"/>
</dbReference>
<dbReference type="SUPFAM" id="SSF48452">
    <property type="entry name" value="TPR-like"/>
    <property type="match status" value="4"/>
</dbReference>
<dbReference type="InterPro" id="IPR019734">
    <property type="entry name" value="TPR_rpt"/>
</dbReference>
<dbReference type="InterPro" id="IPR011990">
    <property type="entry name" value="TPR-like_helical_dom_sf"/>
</dbReference>